<dbReference type="Proteomes" id="UP001151088">
    <property type="component" value="Unassembled WGS sequence"/>
</dbReference>
<dbReference type="GO" id="GO:0030955">
    <property type="term" value="F:potassium ion binding"/>
    <property type="evidence" value="ECO:0007669"/>
    <property type="project" value="UniProtKB-UniRule"/>
</dbReference>
<sequence length="563" mass="57925">MTSDLLQFVLYAVLLTAIAVPLGAYMAAVFAGEVRFLAPVERALLGAAGAGARQSQYWSAYALALLVFNAAGFALLFLVLVGQGHLPLNPQGFAGLSPRLAFNTAISFVTNTNWQAYGGETTLSNFSQMAGLTTQNFLSAATGMAVAAAVARGFAARQARAIGNFWVDLVRATLYVLLPGAVLLALVFAFCGMPQTLASAFDATTLEGAKQTIALGPVASQVAIKQLGTNGGGFFNVNSAHPLENPTALSNFISTLAILALPAGFCFTYGRMVGDRRQGRALFAAMALLFLAGFAAIYAAERAGNPLQAGLVETVSGNMEGKEVRFGLLGSTLWAAATTAASNGSVNAMHDSFTPLGGLVAMLNIQLGEVVFGGVGVGLTGMLLFVVLTVFLAGLMVGRTPEYLGKKIEAREVKLAAVTLLVMPLGVLVLAALAIAAGTAQGSAPNPGPHGLSELLYAYSSATGNNGSAFAGFSADTPWHDTFLGIAMMLGRYGYIIPILAIAGSLAAKKTAAETAGTFPTHGALFVTLLIATILIVGALTFLPVLALGPIAEQVSLLAGRTF</sequence>
<keyword evidence="3 9" id="KW-0633">Potassium transport</keyword>
<comment type="caution">
    <text evidence="10">The sequence shown here is derived from an EMBL/GenBank/DDBJ whole genome shotgun (WGS) entry which is preliminary data.</text>
</comment>
<dbReference type="EMBL" id="JANTHZ010000007">
    <property type="protein sequence ID" value="MCS0496515.1"/>
    <property type="molecule type" value="Genomic_DNA"/>
</dbReference>
<dbReference type="Pfam" id="PF03814">
    <property type="entry name" value="KdpA"/>
    <property type="match status" value="1"/>
</dbReference>
<keyword evidence="6 9" id="KW-1133">Transmembrane helix</keyword>
<dbReference type="AlphaFoldDB" id="A0A9X2PI30"/>
<evidence type="ECO:0000256" key="8">
    <source>
        <dbReference type="ARBA" id="ARBA00023136"/>
    </source>
</evidence>
<evidence type="ECO:0000256" key="7">
    <source>
        <dbReference type="ARBA" id="ARBA00023065"/>
    </source>
</evidence>
<evidence type="ECO:0000256" key="1">
    <source>
        <dbReference type="ARBA" id="ARBA00022448"/>
    </source>
</evidence>
<dbReference type="InterPro" id="IPR004623">
    <property type="entry name" value="KdpA"/>
</dbReference>
<reference evidence="10" key="1">
    <citation type="submission" date="2022-08" db="EMBL/GenBank/DDBJ databases">
        <authorList>
            <person name="Li F."/>
        </authorList>
    </citation>
    <scope>NUCLEOTIDE SEQUENCE</scope>
    <source>
        <strain evidence="10">MQZ15Z-1</strain>
    </source>
</reference>
<feature type="transmembrane region" description="Helical" evidence="9">
    <location>
        <begin position="370"/>
        <end position="395"/>
    </location>
</feature>
<keyword evidence="2 9" id="KW-1003">Cell membrane</keyword>
<evidence type="ECO:0000256" key="6">
    <source>
        <dbReference type="ARBA" id="ARBA00022989"/>
    </source>
</evidence>
<feature type="transmembrane region" description="Helical" evidence="9">
    <location>
        <begin position="60"/>
        <end position="81"/>
    </location>
</feature>
<feature type="transmembrane region" description="Helical" evidence="9">
    <location>
        <begin position="415"/>
        <end position="437"/>
    </location>
</feature>
<accession>A0A9X2PI30</accession>
<dbReference type="GO" id="GO:0008556">
    <property type="term" value="F:P-type potassium transmembrane transporter activity"/>
    <property type="evidence" value="ECO:0007669"/>
    <property type="project" value="InterPro"/>
</dbReference>
<keyword evidence="8 9" id="KW-0472">Membrane</keyword>
<evidence type="ECO:0000256" key="3">
    <source>
        <dbReference type="ARBA" id="ARBA00022538"/>
    </source>
</evidence>
<keyword evidence="1 9" id="KW-0813">Transport</keyword>
<evidence type="ECO:0000256" key="5">
    <source>
        <dbReference type="ARBA" id="ARBA00022958"/>
    </source>
</evidence>
<comment type="function">
    <text evidence="9">Part of the high-affinity ATP-driven potassium transport (or Kdp) system, which catalyzes the hydrolysis of ATP coupled with the electrogenic transport of potassium into the cytoplasm. This subunit binds the extracellular potassium ions and delivers the ions to the membrane domain of KdpB through an intramembrane tunnel.</text>
</comment>
<dbReference type="RefSeq" id="WP_258733679.1">
    <property type="nucleotide sequence ID" value="NZ_JANTHZ010000007.1"/>
</dbReference>
<dbReference type="PANTHER" id="PTHR30607:SF2">
    <property type="entry name" value="POTASSIUM-TRANSPORTING ATPASE POTASSIUM-BINDING SUBUNIT"/>
    <property type="match status" value="1"/>
</dbReference>
<evidence type="ECO:0000256" key="4">
    <source>
        <dbReference type="ARBA" id="ARBA00022692"/>
    </source>
</evidence>
<protein>
    <recommendedName>
        <fullName evidence="9">Potassium-transporting ATPase potassium-binding subunit</fullName>
    </recommendedName>
    <alternativeName>
        <fullName evidence="9">ATP phosphohydrolase [potassium-transporting] A chain</fullName>
    </alternativeName>
    <alternativeName>
        <fullName evidence="9">Potassium-binding and translocating subunit A</fullName>
    </alternativeName>
    <alternativeName>
        <fullName evidence="9">Potassium-translocating ATPase A chain</fullName>
    </alternativeName>
</protein>
<proteinExistence type="inferred from homology"/>
<keyword evidence="5 9" id="KW-0630">Potassium</keyword>
<comment type="similarity">
    <text evidence="9">Belongs to the KdpA family.</text>
</comment>
<dbReference type="HAMAP" id="MF_00275">
    <property type="entry name" value="KdpA"/>
    <property type="match status" value="1"/>
</dbReference>
<comment type="subunit">
    <text evidence="9">The system is composed of three essential subunits: KdpA, KdpB and KdpC.</text>
</comment>
<dbReference type="PANTHER" id="PTHR30607">
    <property type="entry name" value="POTASSIUM-TRANSPORTING ATPASE A CHAIN"/>
    <property type="match status" value="1"/>
</dbReference>
<feature type="transmembrane region" description="Helical" evidence="9">
    <location>
        <begin position="281"/>
        <end position="300"/>
    </location>
</feature>
<gene>
    <name evidence="9 10" type="primary">kdpA</name>
    <name evidence="10" type="ORF">NVS89_15540</name>
</gene>
<evidence type="ECO:0000313" key="11">
    <source>
        <dbReference type="Proteomes" id="UP001151088"/>
    </source>
</evidence>
<name>A0A9X2PI30_9HYPH</name>
<evidence type="ECO:0000256" key="2">
    <source>
        <dbReference type="ARBA" id="ARBA00022475"/>
    </source>
</evidence>
<keyword evidence="4 9" id="KW-0812">Transmembrane</keyword>
<dbReference type="PIRSF" id="PIRSF001294">
    <property type="entry name" value="K_ATPaseA"/>
    <property type="match status" value="1"/>
</dbReference>
<feature type="transmembrane region" description="Helical" evidence="9">
    <location>
        <begin position="137"/>
        <end position="155"/>
    </location>
</feature>
<keyword evidence="7 9" id="KW-0406">Ion transport</keyword>
<keyword evidence="11" id="KW-1185">Reference proteome</keyword>
<feature type="transmembrane region" description="Helical" evidence="9">
    <location>
        <begin position="248"/>
        <end position="269"/>
    </location>
</feature>
<evidence type="ECO:0000313" key="10">
    <source>
        <dbReference type="EMBL" id="MCS0496515.1"/>
    </source>
</evidence>
<feature type="transmembrane region" description="Helical" evidence="9">
    <location>
        <begin position="524"/>
        <end position="548"/>
    </location>
</feature>
<comment type="subcellular location">
    <subcellularLocation>
        <location evidence="9">Cell membrane</location>
        <topology evidence="9">Multi-pass membrane protein</topology>
    </subcellularLocation>
</comment>
<organism evidence="10 11">
    <name type="scientific">Ancylobacter mangrovi</name>
    <dbReference type="NCBI Taxonomy" id="2972472"/>
    <lineage>
        <taxon>Bacteria</taxon>
        <taxon>Pseudomonadati</taxon>
        <taxon>Pseudomonadota</taxon>
        <taxon>Alphaproteobacteria</taxon>
        <taxon>Hyphomicrobiales</taxon>
        <taxon>Xanthobacteraceae</taxon>
        <taxon>Ancylobacter</taxon>
    </lineage>
</organism>
<dbReference type="NCBIfam" id="TIGR00680">
    <property type="entry name" value="kdpA"/>
    <property type="match status" value="1"/>
</dbReference>
<feature type="transmembrane region" description="Helical" evidence="9">
    <location>
        <begin position="6"/>
        <end position="32"/>
    </location>
</feature>
<feature type="transmembrane region" description="Helical" evidence="9">
    <location>
        <begin position="483"/>
        <end position="503"/>
    </location>
</feature>
<dbReference type="GO" id="GO:0005886">
    <property type="term" value="C:plasma membrane"/>
    <property type="evidence" value="ECO:0007669"/>
    <property type="project" value="UniProtKB-SubCell"/>
</dbReference>
<feature type="transmembrane region" description="Helical" evidence="9">
    <location>
        <begin position="176"/>
        <end position="197"/>
    </location>
</feature>
<evidence type="ECO:0000256" key="9">
    <source>
        <dbReference type="HAMAP-Rule" id="MF_00275"/>
    </source>
</evidence>